<keyword evidence="1" id="KW-0812">Transmembrane</keyword>
<keyword evidence="3" id="KW-1185">Reference proteome</keyword>
<evidence type="ECO:0000256" key="1">
    <source>
        <dbReference type="SAM" id="Phobius"/>
    </source>
</evidence>
<dbReference type="EMBL" id="CAKXYY010000010">
    <property type="protein sequence ID" value="CAH2353231.1"/>
    <property type="molecule type" value="Genomic_DNA"/>
</dbReference>
<evidence type="ECO:0000313" key="3">
    <source>
        <dbReference type="Proteomes" id="UP000837801"/>
    </source>
</evidence>
<keyword evidence="1" id="KW-0472">Membrane</keyword>
<dbReference type="Proteomes" id="UP000837801">
    <property type="component" value="Unassembled WGS sequence"/>
</dbReference>
<dbReference type="OrthoDB" id="4074036at2759"/>
<evidence type="ECO:0000313" key="2">
    <source>
        <dbReference type="EMBL" id="CAH2353231.1"/>
    </source>
</evidence>
<proteinExistence type="predicted"/>
<sequence length="109" mass="12483">MPNPTVTPDRLDKYKKQLYQSGAIGGLEGTLVGLLSGFYILHTYNHGRNVKAFSLPIRVLYLSSWCVAGIVFSTNVEKSRIVKQMLVEHNIKREQFLNEEFNRKVEGKR</sequence>
<feature type="transmembrane region" description="Helical" evidence="1">
    <location>
        <begin position="53"/>
        <end position="76"/>
    </location>
</feature>
<organism evidence="2 3">
    <name type="scientific">[Candida] railenensis</name>
    <dbReference type="NCBI Taxonomy" id="45579"/>
    <lineage>
        <taxon>Eukaryota</taxon>
        <taxon>Fungi</taxon>
        <taxon>Dikarya</taxon>
        <taxon>Ascomycota</taxon>
        <taxon>Saccharomycotina</taxon>
        <taxon>Pichiomycetes</taxon>
        <taxon>Debaryomycetaceae</taxon>
        <taxon>Kurtzmaniella</taxon>
    </lineage>
</organism>
<reference evidence="2" key="1">
    <citation type="submission" date="2022-03" db="EMBL/GenBank/DDBJ databases">
        <authorList>
            <person name="Legras J.-L."/>
            <person name="Devillers H."/>
            <person name="Grondin C."/>
        </authorList>
    </citation>
    <scope>NUCLEOTIDE SEQUENCE</scope>
    <source>
        <strain evidence="2">CLIB 1423</strain>
    </source>
</reference>
<protein>
    <submittedName>
        <fullName evidence="2">Uncharacterized protein</fullName>
    </submittedName>
</protein>
<dbReference type="AlphaFoldDB" id="A0A9P0QRB6"/>
<keyword evidence="1" id="KW-1133">Transmembrane helix</keyword>
<comment type="caution">
    <text evidence="2">The sequence shown here is derived from an EMBL/GenBank/DDBJ whole genome shotgun (WGS) entry which is preliminary data.</text>
</comment>
<feature type="transmembrane region" description="Helical" evidence="1">
    <location>
        <begin position="21"/>
        <end position="41"/>
    </location>
</feature>
<accession>A0A9P0QRB6</accession>
<gene>
    <name evidence="2" type="ORF">CLIB1423_10S00254</name>
</gene>
<name>A0A9P0QRB6_9ASCO</name>